<feature type="chain" id="PRO_5034319870" description="Secreted protein" evidence="1">
    <location>
        <begin position="20"/>
        <end position="114"/>
    </location>
</feature>
<reference evidence="2 3" key="1">
    <citation type="submission" date="2020-07" db="EMBL/GenBank/DDBJ databases">
        <title>Comparative genomics of pyrophilous fungi reveals a link between fire events and developmental genes.</title>
        <authorList>
            <consortium name="DOE Joint Genome Institute"/>
            <person name="Steindorff A.S."/>
            <person name="Carver A."/>
            <person name="Calhoun S."/>
            <person name="Stillman K."/>
            <person name="Liu H."/>
            <person name="Lipzen A."/>
            <person name="Pangilinan J."/>
            <person name="Labutti K."/>
            <person name="Bruns T.D."/>
            <person name="Grigoriev I.V."/>
        </authorList>
    </citation>
    <scope>NUCLEOTIDE SEQUENCE [LARGE SCALE GENOMIC DNA]</scope>
    <source>
        <strain evidence="2 3">CBS 144469</strain>
    </source>
</reference>
<feature type="signal peptide" evidence="1">
    <location>
        <begin position="1"/>
        <end position="19"/>
    </location>
</feature>
<proteinExistence type="predicted"/>
<keyword evidence="3" id="KW-1185">Reference proteome</keyword>
<organism evidence="2 3">
    <name type="scientific">Ephemerocybe angulata</name>
    <dbReference type="NCBI Taxonomy" id="980116"/>
    <lineage>
        <taxon>Eukaryota</taxon>
        <taxon>Fungi</taxon>
        <taxon>Dikarya</taxon>
        <taxon>Basidiomycota</taxon>
        <taxon>Agaricomycotina</taxon>
        <taxon>Agaricomycetes</taxon>
        <taxon>Agaricomycetidae</taxon>
        <taxon>Agaricales</taxon>
        <taxon>Agaricineae</taxon>
        <taxon>Psathyrellaceae</taxon>
        <taxon>Ephemerocybe</taxon>
    </lineage>
</organism>
<evidence type="ECO:0008006" key="4">
    <source>
        <dbReference type="Google" id="ProtNLM"/>
    </source>
</evidence>
<evidence type="ECO:0000256" key="1">
    <source>
        <dbReference type="SAM" id="SignalP"/>
    </source>
</evidence>
<gene>
    <name evidence="2" type="ORF">DFP72DRAFT_935456</name>
</gene>
<dbReference type="AlphaFoldDB" id="A0A8H6H9V7"/>
<dbReference type="Proteomes" id="UP000521943">
    <property type="component" value="Unassembled WGS sequence"/>
</dbReference>
<accession>A0A8H6H9V7</accession>
<protein>
    <recommendedName>
        <fullName evidence="4">Secreted protein</fullName>
    </recommendedName>
</protein>
<dbReference type="EMBL" id="JACGCI010000158">
    <property type="protein sequence ID" value="KAF6743109.1"/>
    <property type="molecule type" value="Genomic_DNA"/>
</dbReference>
<keyword evidence="1" id="KW-0732">Signal</keyword>
<comment type="caution">
    <text evidence="2">The sequence shown here is derived from an EMBL/GenBank/DDBJ whole genome shotgun (WGS) entry which is preliminary data.</text>
</comment>
<evidence type="ECO:0000313" key="3">
    <source>
        <dbReference type="Proteomes" id="UP000521943"/>
    </source>
</evidence>
<evidence type="ECO:0000313" key="2">
    <source>
        <dbReference type="EMBL" id="KAF6743109.1"/>
    </source>
</evidence>
<sequence>MFVISMFDLLMFGRSAVRACEVVVPLGISRPIYDNCHLSLFHALLPSPLPFLAPRSSSLHPIPALLQGTHRARSDTTARTRAMETSVCLECRPLGTSTARSMVVTSITGAVVYS</sequence>
<name>A0A8H6H9V7_9AGAR</name>